<evidence type="ECO:0000313" key="2">
    <source>
        <dbReference type="Proteomes" id="UP001447857"/>
    </source>
</evidence>
<name>A0ABZ2QA67_9FLAO</name>
<reference evidence="1 2" key="1">
    <citation type="submission" date="2024-02" db="EMBL/GenBank/DDBJ databases">
        <title>complete genome of Flavobacterium ginsenosidimutans Str. YTB16.</title>
        <authorList>
            <person name="Wang Q."/>
        </authorList>
    </citation>
    <scope>NUCLEOTIDE SEQUENCE [LARGE SCALE GENOMIC DNA]</scope>
    <source>
        <strain evidence="1 2">YTB16</strain>
    </source>
</reference>
<dbReference type="PANTHER" id="PTHR32385">
    <property type="entry name" value="MANNOSYL PHOSPHORYLINOSITOL CERAMIDE SYNTHASE"/>
    <property type="match status" value="1"/>
</dbReference>
<keyword evidence="2" id="KW-1185">Reference proteome</keyword>
<protein>
    <submittedName>
        <fullName evidence="1">Capsular polysaccharide synthesis protein</fullName>
    </submittedName>
</protein>
<dbReference type="Proteomes" id="UP001447857">
    <property type="component" value="Chromosome"/>
</dbReference>
<accession>A0ABZ2QA67</accession>
<dbReference type="Gene3D" id="3.90.550.20">
    <property type="match status" value="1"/>
</dbReference>
<dbReference type="PANTHER" id="PTHR32385:SF15">
    <property type="entry name" value="INOSITOL PHOSPHOCERAMIDE MANNOSYLTRANSFERASE 1"/>
    <property type="match status" value="1"/>
</dbReference>
<organism evidence="1 2">
    <name type="scientific">Flavobacterium ginsenosidimutans</name>
    <dbReference type="NCBI Taxonomy" id="687844"/>
    <lineage>
        <taxon>Bacteria</taxon>
        <taxon>Pseudomonadati</taxon>
        <taxon>Bacteroidota</taxon>
        <taxon>Flavobacteriia</taxon>
        <taxon>Flavobacteriales</taxon>
        <taxon>Flavobacteriaceae</taxon>
        <taxon>Flavobacterium</taxon>
    </lineage>
</organism>
<dbReference type="EMBL" id="CP147988">
    <property type="protein sequence ID" value="WXK49736.1"/>
    <property type="molecule type" value="Genomic_DNA"/>
</dbReference>
<gene>
    <name evidence="1" type="ORF">V6624_22210</name>
</gene>
<dbReference type="Pfam" id="PF05704">
    <property type="entry name" value="Caps_synth"/>
    <property type="match status" value="1"/>
</dbReference>
<evidence type="ECO:0000313" key="1">
    <source>
        <dbReference type="EMBL" id="WXK49736.1"/>
    </source>
</evidence>
<dbReference type="InterPro" id="IPR029044">
    <property type="entry name" value="Nucleotide-diphossugar_trans"/>
</dbReference>
<sequence length="291" mass="33907">MIPKTIHICWFSGEEYPPFIKECIATWKVHMPDCKIRVWDKNSFDFDSVSFVKEAFQAKKWAFAADYVRLYAVYTEGGLYLDSDVKILKTFKESWFEYDFFSAHEIHPGHFEEAGGKELLNASFLPKKQGEPIIGFAVQGAIFASIPNHPYIKDCLETYQNLKLFEKDGTIDLKKVIIGSVITPIAEKYGYTYQDKEQVLKENMLILPSNILVGNSIYLDKESYAVHLINGSWRDKKGIEKFLHLFRNQYPRIFPFVNFIDKGFNKTYRTTKKIKKVSHNKIRALIKIISW</sequence>
<dbReference type="InterPro" id="IPR051706">
    <property type="entry name" value="Glycosyltransferase_domain"/>
</dbReference>
<dbReference type="InterPro" id="IPR008441">
    <property type="entry name" value="AfumC-like_glycosyl_Trfase"/>
</dbReference>
<dbReference type="SUPFAM" id="SSF53448">
    <property type="entry name" value="Nucleotide-diphospho-sugar transferases"/>
    <property type="match status" value="1"/>
</dbReference>
<proteinExistence type="predicted"/>